<reference evidence="1" key="1">
    <citation type="submission" date="2014-12" db="EMBL/GenBank/DDBJ databases">
        <title>Insight into the proteome of Arion vulgaris.</title>
        <authorList>
            <person name="Aradska J."/>
            <person name="Bulat T."/>
            <person name="Smidak R."/>
            <person name="Sarate P."/>
            <person name="Gangsoo J."/>
            <person name="Sialana F."/>
            <person name="Bilban M."/>
            <person name="Lubec G."/>
        </authorList>
    </citation>
    <scope>NUCLEOTIDE SEQUENCE</scope>
    <source>
        <tissue evidence="1">Skin</tissue>
    </source>
</reference>
<dbReference type="AlphaFoldDB" id="A0A0B6Y5P2"/>
<name>A0A0B6Y5P2_9EUPU</name>
<proteinExistence type="predicted"/>
<gene>
    <name evidence="1" type="primary">ORF13939</name>
</gene>
<accession>A0A0B6Y5P2</accession>
<sequence length="70" mass="7808">ANARRLPVMCLFNIDEPGVQISFKASILQTKSDHKKLIRNMPPGIIVINFPVLSSIIPTCCRTYVAMAKH</sequence>
<evidence type="ECO:0000313" key="1">
    <source>
        <dbReference type="EMBL" id="CEK51632.1"/>
    </source>
</evidence>
<feature type="non-terminal residue" evidence="1">
    <location>
        <position position="1"/>
    </location>
</feature>
<dbReference type="EMBL" id="HACG01004767">
    <property type="protein sequence ID" value="CEK51632.1"/>
    <property type="molecule type" value="Transcribed_RNA"/>
</dbReference>
<protein>
    <submittedName>
        <fullName evidence="1">Uncharacterized protein</fullName>
    </submittedName>
</protein>
<feature type="non-terminal residue" evidence="1">
    <location>
        <position position="70"/>
    </location>
</feature>
<organism evidence="1">
    <name type="scientific">Arion vulgaris</name>
    <dbReference type="NCBI Taxonomy" id="1028688"/>
    <lineage>
        <taxon>Eukaryota</taxon>
        <taxon>Metazoa</taxon>
        <taxon>Spiralia</taxon>
        <taxon>Lophotrochozoa</taxon>
        <taxon>Mollusca</taxon>
        <taxon>Gastropoda</taxon>
        <taxon>Heterobranchia</taxon>
        <taxon>Euthyneura</taxon>
        <taxon>Panpulmonata</taxon>
        <taxon>Eupulmonata</taxon>
        <taxon>Stylommatophora</taxon>
        <taxon>Helicina</taxon>
        <taxon>Arionoidea</taxon>
        <taxon>Arionidae</taxon>
        <taxon>Arion</taxon>
    </lineage>
</organism>